<dbReference type="Pfam" id="PF00089">
    <property type="entry name" value="Trypsin"/>
    <property type="match status" value="1"/>
</dbReference>
<comment type="subcellular location">
    <subcellularLocation>
        <location evidence="1">Membrane</location>
        <topology evidence="1">Single-pass type II membrane protein</topology>
    </subcellularLocation>
</comment>
<protein>
    <submittedName>
        <fullName evidence="13">Transmembrane protease serine 9-like</fullName>
    </submittedName>
</protein>
<name>A0ABM0GXJ4_SACKO</name>
<dbReference type="CDD" id="cd00190">
    <property type="entry name" value="Tryp_SPc"/>
    <property type="match status" value="1"/>
</dbReference>
<evidence type="ECO:0000256" key="9">
    <source>
        <dbReference type="SAM" id="Phobius"/>
    </source>
</evidence>
<feature type="compositionally biased region" description="Low complexity" evidence="8">
    <location>
        <begin position="259"/>
        <end position="284"/>
    </location>
</feature>
<keyword evidence="2 9" id="KW-0812">Transmembrane</keyword>
<evidence type="ECO:0000313" key="13">
    <source>
        <dbReference type="RefSeq" id="XP_002739548.1"/>
    </source>
</evidence>
<dbReference type="InterPro" id="IPR001254">
    <property type="entry name" value="Trypsin_dom"/>
</dbReference>
<dbReference type="InterPro" id="IPR018114">
    <property type="entry name" value="TRYPSIN_HIS"/>
</dbReference>
<dbReference type="SUPFAM" id="SSF82671">
    <property type="entry name" value="SEA domain"/>
    <property type="match status" value="1"/>
</dbReference>
<evidence type="ECO:0000256" key="3">
    <source>
        <dbReference type="ARBA" id="ARBA00022968"/>
    </source>
</evidence>
<keyword evidence="6" id="KW-1015">Disulfide bond</keyword>
<feature type="domain" description="Peptidase S1" evidence="11">
    <location>
        <begin position="331"/>
        <end position="571"/>
    </location>
</feature>
<keyword evidence="7" id="KW-0378">Hydrolase</keyword>
<keyword evidence="7" id="KW-0720">Serine protease</keyword>
<dbReference type="PROSITE" id="PS50240">
    <property type="entry name" value="TRYPSIN_DOM"/>
    <property type="match status" value="1"/>
</dbReference>
<evidence type="ECO:0000256" key="8">
    <source>
        <dbReference type="SAM" id="MobiDB-lite"/>
    </source>
</evidence>
<evidence type="ECO:0000259" key="10">
    <source>
        <dbReference type="PROSITE" id="PS50024"/>
    </source>
</evidence>
<feature type="transmembrane region" description="Helical" evidence="9">
    <location>
        <begin position="62"/>
        <end position="89"/>
    </location>
</feature>
<dbReference type="PROSITE" id="PS00134">
    <property type="entry name" value="TRYPSIN_HIS"/>
    <property type="match status" value="1"/>
</dbReference>
<keyword evidence="4 9" id="KW-1133">Transmembrane helix</keyword>
<dbReference type="PRINTS" id="PR00722">
    <property type="entry name" value="CHYMOTRYPSIN"/>
</dbReference>
<dbReference type="Gene3D" id="2.40.10.10">
    <property type="entry name" value="Trypsin-like serine proteases"/>
    <property type="match status" value="1"/>
</dbReference>
<keyword evidence="7" id="KW-0645">Protease</keyword>
<accession>A0ABM0GXJ4</accession>
<evidence type="ECO:0000313" key="12">
    <source>
        <dbReference type="Proteomes" id="UP000694865"/>
    </source>
</evidence>
<evidence type="ECO:0000256" key="6">
    <source>
        <dbReference type="ARBA" id="ARBA00023157"/>
    </source>
</evidence>
<feature type="compositionally biased region" description="Basic and acidic residues" evidence="8">
    <location>
        <begin position="18"/>
        <end position="30"/>
    </location>
</feature>
<dbReference type="Gene3D" id="3.30.70.960">
    <property type="entry name" value="SEA domain"/>
    <property type="match status" value="1"/>
</dbReference>
<keyword evidence="3" id="KW-0735">Signal-anchor</keyword>
<feature type="compositionally biased region" description="Polar residues" evidence="8">
    <location>
        <begin position="242"/>
        <end position="258"/>
    </location>
</feature>
<gene>
    <name evidence="13" type="primary">LOC100378985</name>
</gene>
<dbReference type="SUPFAM" id="SSF50494">
    <property type="entry name" value="Trypsin-like serine proteases"/>
    <property type="match status" value="1"/>
</dbReference>
<evidence type="ECO:0000256" key="7">
    <source>
        <dbReference type="RuleBase" id="RU363034"/>
    </source>
</evidence>
<dbReference type="PANTHER" id="PTHR24252:SF7">
    <property type="entry name" value="HYALIN"/>
    <property type="match status" value="1"/>
</dbReference>
<evidence type="ECO:0000256" key="2">
    <source>
        <dbReference type="ARBA" id="ARBA00022692"/>
    </source>
</evidence>
<evidence type="ECO:0000256" key="5">
    <source>
        <dbReference type="ARBA" id="ARBA00023136"/>
    </source>
</evidence>
<dbReference type="PANTHER" id="PTHR24252">
    <property type="entry name" value="ACROSIN-RELATED"/>
    <property type="match status" value="1"/>
</dbReference>
<dbReference type="InterPro" id="IPR009003">
    <property type="entry name" value="Peptidase_S1_PA"/>
</dbReference>
<dbReference type="SMART" id="SM00020">
    <property type="entry name" value="Tryp_SPc"/>
    <property type="match status" value="1"/>
</dbReference>
<keyword evidence="12" id="KW-1185">Reference proteome</keyword>
<organism evidence="12 13">
    <name type="scientific">Saccoglossus kowalevskii</name>
    <name type="common">Acorn worm</name>
    <dbReference type="NCBI Taxonomy" id="10224"/>
    <lineage>
        <taxon>Eukaryota</taxon>
        <taxon>Metazoa</taxon>
        <taxon>Hemichordata</taxon>
        <taxon>Enteropneusta</taxon>
        <taxon>Harrimaniidae</taxon>
        <taxon>Saccoglossus</taxon>
    </lineage>
</organism>
<dbReference type="RefSeq" id="XP_002739548.1">
    <property type="nucleotide sequence ID" value="XM_002739502.2"/>
</dbReference>
<dbReference type="InterPro" id="IPR033116">
    <property type="entry name" value="TRYPSIN_SER"/>
</dbReference>
<reference evidence="13" key="1">
    <citation type="submission" date="2025-08" db="UniProtKB">
        <authorList>
            <consortium name="RefSeq"/>
        </authorList>
    </citation>
    <scope>IDENTIFICATION</scope>
    <source>
        <tissue evidence="13">Testes</tissue>
    </source>
</reference>
<proteinExistence type="predicted"/>
<dbReference type="Proteomes" id="UP000694865">
    <property type="component" value="Unplaced"/>
</dbReference>
<keyword evidence="5 9" id="KW-0472">Membrane</keyword>
<dbReference type="InterPro" id="IPR000082">
    <property type="entry name" value="SEA_dom"/>
</dbReference>
<evidence type="ECO:0000259" key="11">
    <source>
        <dbReference type="PROSITE" id="PS50240"/>
    </source>
</evidence>
<sequence>MDNRFDNPVFENEDDEVKEPKNEPITERVSPHSTSETNLHKYSLGYEECSASQPITFKRHKFCCFIFVIVIVIVVVIGVAVAICFTVFISSGGLSQPSTSLGDTSQVESGTANISIYSGEFQVQTIGGERALYITEYDNRSSEQRLNLLRKADEELNSLFYGSTLSDHYLTCQVTNIRNGSIVIDFKIYFRYSSTLSGSAVEGVLSTWVIFLQDSNETNNLLHGVDVSSITIRNDMHESHETTTPQEHTSEITPNPVKSTPLPLQSTSSSQTVSPLASSSSTPSRRGYESTMLKVSTFFSTNALSSSATSTVSYIECGYMPAMEAAPSDRIVGGSTAVSGSWPWLASIGNPGSGPFCGGTLVNRRWVMTAAHCFENESVDDMYVAVGAINSFPTGEEPYRVDVGVEAFYTHPLYEDSGHDYDIGLIKLSRDLEINDYVFPACLSSRGHTGVEPGTMCRIAGWGAIREDGIYAPSLREAQVPIISHSDCQQYFDSPQYNDQITQRMICAGYENGGIDACEGDSGGPLICQFEDDRWYLFGIVSWGYGCARPQLPGVYSKVDEFHDFFEPYLEL</sequence>
<dbReference type="PROSITE" id="PS50024">
    <property type="entry name" value="SEA"/>
    <property type="match status" value="1"/>
</dbReference>
<feature type="region of interest" description="Disordered" evidence="8">
    <location>
        <begin position="1"/>
        <end position="32"/>
    </location>
</feature>
<evidence type="ECO:0000256" key="4">
    <source>
        <dbReference type="ARBA" id="ARBA00022989"/>
    </source>
</evidence>
<dbReference type="InterPro" id="IPR001314">
    <property type="entry name" value="Peptidase_S1A"/>
</dbReference>
<dbReference type="Pfam" id="PF01390">
    <property type="entry name" value="SEA"/>
    <property type="match status" value="1"/>
</dbReference>
<feature type="domain" description="SEA" evidence="10">
    <location>
        <begin position="113"/>
        <end position="237"/>
    </location>
</feature>
<dbReference type="InterPro" id="IPR043504">
    <property type="entry name" value="Peptidase_S1_PA_chymotrypsin"/>
</dbReference>
<dbReference type="PROSITE" id="PS00135">
    <property type="entry name" value="TRYPSIN_SER"/>
    <property type="match status" value="1"/>
</dbReference>
<feature type="region of interest" description="Disordered" evidence="8">
    <location>
        <begin position="238"/>
        <end position="287"/>
    </location>
</feature>
<evidence type="ECO:0000256" key="1">
    <source>
        <dbReference type="ARBA" id="ARBA00004606"/>
    </source>
</evidence>
<dbReference type="GeneID" id="100378985"/>
<dbReference type="InterPro" id="IPR036364">
    <property type="entry name" value="SEA_dom_sf"/>
</dbReference>